<evidence type="ECO:0000313" key="4">
    <source>
        <dbReference type="Proteomes" id="UP000007435"/>
    </source>
</evidence>
<dbReference type="Pfam" id="PF00149">
    <property type="entry name" value="Metallophos"/>
    <property type="match status" value="1"/>
</dbReference>
<sequence>MSKRTFSVFFLFLFFSIQRMSAQELKIAFLSDIHFHDIHPKFEDIDFQGVPHPTTGKPVLARTMSAQLRSTRIFNENYFAFKAALEDLVAKGIKLVALPGDYTDDGQAYNLRGLKEILQDYTEKHGMRFLITTGNHDPLGPFRQDGGKSDFLGADGKPFGIYSNGNKGIITQDIAPSGYEEILETLSPFGFMPDPSYLLWSTPFDQALEEPYQYEKAKFSSAYTRRMYEIEPGFWVPDLSYLVEPVEGVWILALDGNTYVPKSKEGDPYDPKSYKTAGIGYNEVLSHKQHLITWIKKVSREAKKRGKILLTFSHYPAIDYNDEANAEISQLLGPTKWQLHRSPREEVAEVLSQAGVQLHFGGHMHINDTGIRKYPDGRFLINIQVPSLAAYVPAYKILSIESPQRFKISTEIIEDVKDFDYLFPLYQKELEANKESGKTWKKEILKTKTYREFMLFHLKELVRLRYVSTDWPKEYLAEVEHWTSKDWFKAFKVKSSPSSWTTEDLLFDLYKFQSADELAKRDIPANRWKDYENIFKALEKAEKPEHRWLFTLLHKLSHGDPADAFSVNLETQEVQRMD</sequence>
<feature type="domain" description="Calcineurin-like phosphoesterase" evidence="2">
    <location>
        <begin position="25"/>
        <end position="366"/>
    </location>
</feature>
<keyword evidence="4" id="KW-1185">Reference proteome</keyword>
<reference evidence="3 4" key="2">
    <citation type="journal article" date="2011" name="Stand. Genomic Sci.">
        <title>Complete genome sequence of Leadbetterella byssophila type strain (4M15).</title>
        <authorList>
            <person name="Abt B."/>
            <person name="Teshima H."/>
            <person name="Lucas S."/>
            <person name="Lapidus A."/>
            <person name="Del Rio T.G."/>
            <person name="Nolan M."/>
            <person name="Tice H."/>
            <person name="Cheng J.F."/>
            <person name="Pitluck S."/>
            <person name="Liolios K."/>
            <person name="Pagani I."/>
            <person name="Ivanova N."/>
            <person name="Mavromatis K."/>
            <person name="Pati A."/>
            <person name="Tapia R."/>
            <person name="Han C."/>
            <person name="Goodwin L."/>
            <person name="Chen A."/>
            <person name="Palaniappan K."/>
            <person name="Land M."/>
            <person name="Hauser L."/>
            <person name="Chang Y.J."/>
            <person name="Jeffries C.D."/>
            <person name="Rohde M."/>
            <person name="Goker M."/>
            <person name="Tindall B.J."/>
            <person name="Detter J.C."/>
            <person name="Woyke T."/>
            <person name="Bristow J."/>
            <person name="Eisen J.A."/>
            <person name="Markowitz V."/>
            <person name="Hugenholtz P."/>
            <person name="Klenk H.P."/>
            <person name="Kyrpides N.C."/>
        </authorList>
    </citation>
    <scope>NUCLEOTIDE SEQUENCE [LARGE SCALE GENOMIC DNA]</scope>
    <source>
        <strain evidence="4">DSM 17132 / JCM 16389 / KACC 11308 / NBRC 106382 / 4M15</strain>
    </source>
</reference>
<dbReference type="GO" id="GO:0016787">
    <property type="term" value="F:hydrolase activity"/>
    <property type="evidence" value="ECO:0007669"/>
    <property type="project" value="InterPro"/>
</dbReference>
<reference key="1">
    <citation type="submission" date="2010-11" db="EMBL/GenBank/DDBJ databases">
        <title>The complete genome of Leadbetterella byssophila DSM 17132.</title>
        <authorList>
            <consortium name="US DOE Joint Genome Institute (JGI-PGF)"/>
            <person name="Lucas S."/>
            <person name="Copeland A."/>
            <person name="Lapidus A."/>
            <person name="Glavina del Rio T."/>
            <person name="Dalin E."/>
            <person name="Tice H."/>
            <person name="Bruce D."/>
            <person name="Goodwin L."/>
            <person name="Pitluck S."/>
            <person name="Kyrpides N."/>
            <person name="Mavromatis K."/>
            <person name="Ivanova N."/>
            <person name="Teshima H."/>
            <person name="Brettin T."/>
            <person name="Detter J.C."/>
            <person name="Han C."/>
            <person name="Tapia R."/>
            <person name="Land M."/>
            <person name="Hauser L."/>
            <person name="Markowitz V."/>
            <person name="Cheng J.-F."/>
            <person name="Hugenholtz P."/>
            <person name="Woyke T."/>
            <person name="Wu D."/>
            <person name="Tindall B."/>
            <person name="Pomrenke H.G."/>
            <person name="Brambilla E."/>
            <person name="Klenk H.-P."/>
            <person name="Eisen J.A."/>
        </authorList>
    </citation>
    <scope>NUCLEOTIDE SEQUENCE [LARGE SCALE GENOMIC DNA]</scope>
    <source>
        <strain>DSM 17132</strain>
    </source>
</reference>
<dbReference type="HOGENOM" id="CLU_016569_0_0_10"/>
<dbReference type="AlphaFoldDB" id="E4RYF8"/>
<dbReference type="OrthoDB" id="5695107at2"/>
<dbReference type="InterPro" id="IPR029052">
    <property type="entry name" value="Metallo-depent_PP-like"/>
</dbReference>
<evidence type="ECO:0000313" key="3">
    <source>
        <dbReference type="EMBL" id="ADQ18194.1"/>
    </source>
</evidence>
<dbReference type="STRING" id="649349.Lbys_2532"/>
<dbReference type="Proteomes" id="UP000007435">
    <property type="component" value="Chromosome"/>
</dbReference>
<accession>E4RYF8</accession>
<gene>
    <name evidence="3" type="ordered locus">Lbys_2532</name>
</gene>
<dbReference type="InterPro" id="IPR004843">
    <property type="entry name" value="Calcineurin-like_PHP"/>
</dbReference>
<dbReference type="SUPFAM" id="SSF56300">
    <property type="entry name" value="Metallo-dependent phosphatases"/>
    <property type="match status" value="1"/>
</dbReference>
<feature type="signal peptide" evidence="1">
    <location>
        <begin position="1"/>
        <end position="22"/>
    </location>
</feature>
<proteinExistence type="predicted"/>
<evidence type="ECO:0000256" key="1">
    <source>
        <dbReference type="SAM" id="SignalP"/>
    </source>
</evidence>
<evidence type="ECO:0000259" key="2">
    <source>
        <dbReference type="Pfam" id="PF00149"/>
    </source>
</evidence>
<dbReference type="KEGG" id="lby:Lbys_2532"/>
<protein>
    <submittedName>
        <fullName evidence="3">Metallophosphoesterase</fullName>
    </submittedName>
</protein>
<dbReference type="eggNOG" id="COG1409">
    <property type="taxonomic scope" value="Bacteria"/>
</dbReference>
<keyword evidence="1" id="KW-0732">Signal</keyword>
<feature type="chain" id="PRO_5003188295" evidence="1">
    <location>
        <begin position="23"/>
        <end position="578"/>
    </location>
</feature>
<dbReference type="EMBL" id="CP002305">
    <property type="protein sequence ID" value="ADQ18194.1"/>
    <property type="molecule type" value="Genomic_DNA"/>
</dbReference>
<dbReference type="Gene3D" id="3.60.21.10">
    <property type="match status" value="2"/>
</dbReference>
<organism evidence="3 4">
    <name type="scientific">Leadbetterella byssophila (strain DSM 17132 / JCM 16389 / KACC 11308 / NBRC 106382 / 4M15)</name>
    <dbReference type="NCBI Taxonomy" id="649349"/>
    <lineage>
        <taxon>Bacteria</taxon>
        <taxon>Pseudomonadati</taxon>
        <taxon>Bacteroidota</taxon>
        <taxon>Cytophagia</taxon>
        <taxon>Cytophagales</taxon>
        <taxon>Leadbetterellaceae</taxon>
        <taxon>Leadbetterella</taxon>
    </lineage>
</organism>
<name>E4RYF8_LEAB4</name>